<dbReference type="InterPro" id="IPR001666">
    <property type="entry name" value="PI_transfer"/>
</dbReference>
<reference evidence="3 4" key="1">
    <citation type="journal article" date="2023" name="bioRxiv">
        <title>Conserved and derived expression patterns and positive selection on dental genes reveal complex evolutionary context of ever-growing rodent molars.</title>
        <authorList>
            <person name="Calamari Z.T."/>
            <person name="Song A."/>
            <person name="Cohen E."/>
            <person name="Akter M."/>
            <person name="Roy R.D."/>
            <person name="Hallikas O."/>
            <person name="Christensen M.M."/>
            <person name="Li P."/>
            <person name="Marangoni P."/>
            <person name="Jernvall J."/>
            <person name="Klein O.D."/>
        </authorList>
    </citation>
    <scope>NUCLEOTIDE SEQUENCE [LARGE SCALE GENOMIC DNA]</scope>
    <source>
        <strain evidence="3">V071</strain>
    </source>
</reference>
<dbReference type="Proteomes" id="UP001488838">
    <property type="component" value="Unassembled WGS sequence"/>
</dbReference>
<dbReference type="Gene3D" id="3.30.530.20">
    <property type="match status" value="1"/>
</dbReference>
<evidence type="ECO:0000313" key="3">
    <source>
        <dbReference type="EMBL" id="KAK7804955.1"/>
    </source>
</evidence>
<dbReference type="PANTHER" id="PTHR10658:SF41">
    <property type="entry name" value="MEMBRANE-ASSOCIATED PHOSPHATIDYLINOSITOL TRANSFER PROTEIN 2"/>
    <property type="match status" value="1"/>
</dbReference>
<feature type="compositionally biased region" description="Polar residues" evidence="1">
    <location>
        <begin position="259"/>
        <end position="278"/>
    </location>
</feature>
<dbReference type="PROSITE" id="PS51043">
    <property type="entry name" value="DDHD"/>
    <property type="match status" value="1"/>
</dbReference>
<evidence type="ECO:0000313" key="4">
    <source>
        <dbReference type="Proteomes" id="UP001488838"/>
    </source>
</evidence>
<feature type="domain" description="DDHD" evidence="2">
    <location>
        <begin position="711"/>
        <end position="847"/>
    </location>
</feature>
<gene>
    <name evidence="3" type="ORF">U0070_025477</name>
</gene>
<dbReference type="GO" id="GO:0035091">
    <property type="term" value="F:phosphatidylinositol binding"/>
    <property type="evidence" value="ECO:0007669"/>
    <property type="project" value="TreeGrafter"/>
</dbReference>
<proteinExistence type="predicted"/>
<dbReference type="SMART" id="SM01127">
    <property type="entry name" value="DDHD"/>
    <property type="match status" value="1"/>
</dbReference>
<organism evidence="3 4">
    <name type="scientific">Myodes glareolus</name>
    <name type="common">Bank vole</name>
    <name type="synonym">Clethrionomys glareolus</name>
    <dbReference type="NCBI Taxonomy" id="447135"/>
    <lineage>
        <taxon>Eukaryota</taxon>
        <taxon>Metazoa</taxon>
        <taxon>Chordata</taxon>
        <taxon>Craniata</taxon>
        <taxon>Vertebrata</taxon>
        <taxon>Euteleostomi</taxon>
        <taxon>Mammalia</taxon>
        <taxon>Eutheria</taxon>
        <taxon>Euarchontoglires</taxon>
        <taxon>Glires</taxon>
        <taxon>Rodentia</taxon>
        <taxon>Myomorpha</taxon>
        <taxon>Muroidea</taxon>
        <taxon>Cricetidae</taxon>
        <taxon>Arvicolinae</taxon>
        <taxon>Myodes</taxon>
    </lineage>
</organism>
<dbReference type="GO" id="GO:0005737">
    <property type="term" value="C:cytoplasm"/>
    <property type="evidence" value="ECO:0007669"/>
    <property type="project" value="TreeGrafter"/>
</dbReference>
<accession>A0AAW0HSM6</accession>
<keyword evidence="4" id="KW-1185">Reference proteome</keyword>
<dbReference type="AlphaFoldDB" id="A0AAW0HSM6"/>
<dbReference type="PRINTS" id="PR00391">
    <property type="entry name" value="PITRANSFER"/>
</dbReference>
<dbReference type="FunFam" id="3.30.530.20:FF:000001">
    <property type="entry name" value="Phosphatidylinositol transfer protein membrane associated 2"/>
    <property type="match status" value="1"/>
</dbReference>
<dbReference type="EMBL" id="JBBHLL010000357">
    <property type="protein sequence ID" value="KAK7804955.1"/>
    <property type="molecule type" value="Genomic_DNA"/>
</dbReference>
<protein>
    <recommendedName>
        <fullName evidence="2">DDHD domain-containing protein</fullName>
    </recommendedName>
</protein>
<evidence type="ECO:0000259" key="2">
    <source>
        <dbReference type="PROSITE" id="PS51043"/>
    </source>
</evidence>
<comment type="caution">
    <text evidence="3">The sequence shown here is derived from an EMBL/GenBank/DDBJ whole genome shotgun (WGS) entry which is preliminary data.</text>
</comment>
<dbReference type="InterPro" id="IPR004177">
    <property type="entry name" value="DDHD_dom"/>
</dbReference>
<feature type="compositionally biased region" description="Basic and acidic residues" evidence="1">
    <location>
        <begin position="649"/>
        <end position="663"/>
    </location>
</feature>
<dbReference type="Pfam" id="PF02862">
    <property type="entry name" value="DDHD"/>
    <property type="match status" value="1"/>
</dbReference>
<sequence>MWSAPFYQFKDQKKSRNETYGQGSGVEILENRPYTDGPGGSGQYTHKVYHVGMHIPGWFRAILPKAALRVVEESWNAYPYTRTRFTCPFVEKFSIDIETFYKTDTGENNDVFSLSPVEKNQLITDIIDIVKDPVPPNEYKPEEDPKLFQSIKTHRGPLSDNWIQEYKKRLLPIMCAYKLCKVEFRYWGMQSKIERFIHDTGLRRVMVRAHRQAWCWQDEWYGLTMENIRALEREVQLMLSRKMAQYAEEEGTSELCKDSSPQVQASTAASEPSSSNGETLGRGLKKQWSTSSKSSRSSKRGGELGFLPFDSRPTFPVSRVAMPLLHPCQTITREFCLSASPSRHSISEWRMQSIARDSDEGSEDEFFDAQEDPYNEEVFPKDITKWNSNDLMDKMENPEPEDPQDGLYHQSGPEFRVASSVEQLNIIEIHVLLLVLHGGTILDTGAGDPSSKQGDTNTITNVFDTVMRVHYPSALGHLAIRLVPCPPICADAFALVSNLSPYGHDEGCLSSSQDHIPLAALPLLATSSPQYQEAVATVIQRANLAYGDFIKSQEGVTFNGQVCLIGDCVGGILAFDALCYSGQPVSESQSSSRRGSVVSMQDADLLSPGILVNAAHCSSGGGGGGGGGSSLESSRHLSRSNIDIPRSNGTEDPRRQLPRKRSDSSTYELDTIQQHQAFLSSLHASVLRNEPSSRRSSSSTMLDGAGALGKFDFEIADLFLFGCPLGLVLALRKTVVPSLDVFQLRPACQQVYNLFHPADPSASRLEPLLERRFHTLPPFNIPRYQRYPLGDGCSTLLGEAPQEGGDYFQVGGSYNCYGIAPDTLGLPKGKQHQTPVPTGHLFQLNTW</sequence>
<evidence type="ECO:0000256" key="1">
    <source>
        <dbReference type="SAM" id="MobiDB-lite"/>
    </source>
</evidence>
<feature type="region of interest" description="Disordered" evidence="1">
    <location>
        <begin position="250"/>
        <end position="305"/>
    </location>
</feature>
<dbReference type="GO" id="GO:0008525">
    <property type="term" value="F:phosphatidylcholine transporter activity"/>
    <property type="evidence" value="ECO:0007669"/>
    <property type="project" value="TreeGrafter"/>
</dbReference>
<dbReference type="InterPro" id="IPR055261">
    <property type="entry name" value="PI_transfer_N"/>
</dbReference>
<dbReference type="GO" id="GO:0046872">
    <property type="term" value="F:metal ion binding"/>
    <property type="evidence" value="ECO:0007669"/>
    <property type="project" value="InterPro"/>
</dbReference>
<dbReference type="SUPFAM" id="SSF55961">
    <property type="entry name" value="Bet v1-like"/>
    <property type="match status" value="1"/>
</dbReference>
<dbReference type="GO" id="GO:0008526">
    <property type="term" value="F:phosphatidylinositol transfer activity"/>
    <property type="evidence" value="ECO:0007669"/>
    <property type="project" value="TreeGrafter"/>
</dbReference>
<dbReference type="GO" id="GO:0031210">
    <property type="term" value="F:phosphatidylcholine binding"/>
    <property type="evidence" value="ECO:0007669"/>
    <property type="project" value="TreeGrafter"/>
</dbReference>
<name>A0AAW0HSM6_MYOGA</name>
<feature type="region of interest" description="Disordered" evidence="1">
    <location>
        <begin position="621"/>
        <end position="666"/>
    </location>
</feature>
<dbReference type="PANTHER" id="PTHR10658">
    <property type="entry name" value="PHOSPHATIDYLINOSITOL TRANSFER PROTEIN"/>
    <property type="match status" value="1"/>
</dbReference>
<dbReference type="InterPro" id="IPR023393">
    <property type="entry name" value="START-like_dom_sf"/>
</dbReference>
<dbReference type="Pfam" id="PF02121">
    <property type="entry name" value="IP_trans"/>
    <property type="match status" value="1"/>
</dbReference>